<organism evidence="9 10">
    <name type="scientific">Luteibacter rhizovicinus</name>
    <dbReference type="NCBI Taxonomy" id="242606"/>
    <lineage>
        <taxon>Bacteria</taxon>
        <taxon>Pseudomonadati</taxon>
        <taxon>Pseudomonadota</taxon>
        <taxon>Gammaproteobacteria</taxon>
        <taxon>Lysobacterales</taxon>
        <taxon>Rhodanobacteraceae</taxon>
        <taxon>Luteibacter</taxon>
    </lineage>
</organism>
<evidence type="ECO:0000256" key="6">
    <source>
        <dbReference type="ARBA" id="ARBA00023134"/>
    </source>
</evidence>
<sequence>MTAGIVLAGGRSSRMGTDKAMLAWHGHPLIEHMRDILFATGVAKVVISGNRPQYNGIPDRWPDAGPVGGLASVADVLDDGELLIVPVDMPELTPEWLAPLLLATDEACACWIAHPLPMRMRLDAHTRDVLADMVSHPGRDCSIGGLQRRLGVAGLPVDATDTRALRNCNTPDEWNEASL</sequence>
<keyword evidence="9" id="KW-0548">Nucleotidyltransferase</keyword>
<keyword evidence="3" id="KW-0479">Metal-binding</keyword>
<reference evidence="9 10" key="1">
    <citation type="submission" date="2019-03" db="EMBL/GenBank/DDBJ databases">
        <title>Above-ground endophytic microbial communities from plants in different locations in the United States.</title>
        <authorList>
            <person name="Frank C."/>
        </authorList>
    </citation>
    <scope>NUCLEOTIDE SEQUENCE [LARGE SCALE GENOMIC DNA]</scope>
    <source>
        <strain evidence="9 10">LP_13_YM</strain>
    </source>
</reference>
<dbReference type="CDD" id="cd02503">
    <property type="entry name" value="MobA"/>
    <property type="match status" value="1"/>
</dbReference>
<dbReference type="PANTHER" id="PTHR19136:SF81">
    <property type="entry name" value="MOLYBDENUM COFACTOR GUANYLYLTRANSFERASE"/>
    <property type="match status" value="1"/>
</dbReference>
<name>A0A4R3YU28_9GAMM</name>
<keyword evidence="2 9" id="KW-0808">Transferase</keyword>
<dbReference type="Gene3D" id="3.90.550.10">
    <property type="entry name" value="Spore Coat Polysaccharide Biosynthesis Protein SpsA, Chain A"/>
    <property type="match status" value="1"/>
</dbReference>
<keyword evidence="10" id="KW-1185">Reference proteome</keyword>
<evidence type="ECO:0000256" key="7">
    <source>
        <dbReference type="ARBA" id="ARBA00023150"/>
    </source>
</evidence>
<evidence type="ECO:0000259" key="8">
    <source>
        <dbReference type="Pfam" id="PF12804"/>
    </source>
</evidence>
<keyword evidence="1" id="KW-0963">Cytoplasm</keyword>
<feature type="domain" description="MobA-like NTP transferase" evidence="8">
    <location>
        <begin position="4"/>
        <end position="112"/>
    </location>
</feature>
<evidence type="ECO:0000256" key="4">
    <source>
        <dbReference type="ARBA" id="ARBA00022741"/>
    </source>
</evidence>
<keyword evidence="4" id="KW-0547">Nucleotide-binding</keyword>
<evidence type="ECO:0000313" key="9">
    <source>
        <dbReference type="EMBL" id="TCV95942.1"/>
    </source>
</evidence>
<dbReference type="GO" id="GO:0016779">
    <property type="term" value="F:nucleotidyltransferase activity"/>
    <property type="evidence" value="ECO:0007669"/>
    <property type="project" value="UniProtKB-KW"/>
</dbReference>
<accession>A0A4R3YU28</accession>
<dbReference type="PANTHER" id="PTHR19136">
    <property type="entry name" value="MOLYBDENUM COFACTOR GUANYLYLTRANSFERASE"/>
    <property type="match status" value="1"/>
</dbReference>
<proteinExistence type="predicted"/>
<dbReference type="Pfam" id="PF12804">
    <property type="entry name" value="NTP_transf_3"/>
    <property type="match status" value="1"/>
</dbReference>
<dbReference type="GO" id="GO:0005525">
    <property type="term" value="F:GTP binding"/>
    <property type="evidence" value="ECO:0007669"/>
    <property type="project" value="UniProtKB-KW"/>
</dbReference>
<comment type="caution">
    <text evidence="9">The sequence shown here is derived from an EMBL/GenBank/DDBJ whole genome shotgun (WGS) entry which is preliminary data.</text>
</comment>
<keyword evidence="6" id="KW-0342">GTP-binding</keyword>
<dbReference type="GO" id="GO:1902758">
    <property type="term" value="P:bis(molybdopterin guanine dinucleotide)molybdenum biosynthetic process"/>
    <property type="evidence" value="ECO:0007669"/>
    <property type="project" value="TreeGrafter"/>
</dbReference>
<dbReference type="AlphaFoldDB" id="A0A4R3YU28"/>
<keyword evidence="5" id="KW-0460">Magnesium</keyword>
<evidence type="ECO:0000256" key="1">
    <source>
        <dbReference type="ARBA" id="ARBA00022490"/>
    </source>
</evidence>
<dbReference type="EMBL" id="SMCS01000002">
    <property type="protein sequence ID" value="TCV95942.1"/>
    <property type="molecule type" value="Genomic_DNA"/>
</dbReference>
<evidence type="ECO:0000313" key="10">
    <source>
        <dbReference type="Proteomes" id="UP000295645"/>
    </source>
</evidence>
<dbReference type="GO" id="GO:0046872">
    <property type="term" value="F:metal ion binding"/>
    <property type="evidence" value="ECO:0007669"/>
    <property type="project" value="UniProtKB-KW"/>
</dbReference>
<protein>
    <submittedName>
        <fullName evidence="9">Molybdenum cofactor guanylyltransferase</fullName>
    </submittedName>
</protein>
<evidence type="ECO:0000256" key="2">
    <source>
        <dbReference type="ARBA" id="ARBA00022679"/>
    </source>
</evidence>
<evidence type="ECO:0000256" key="3">
    <source>
        <dbReference type="ARBA" id="ARBA00022723"/>
    </source>
</evidence>
<dbReference type="InterPro" id="IPR025877">
    <property type="entry name" value="MobA-like_NTP_Trfase"/>
</dbReference>
<dbReference type="InterPro" id="IPR013482">
    <property type="entry name" value="Molybde_CF_guanTrfase"/>
</dbReference>
<dbReference type="RefSeq" id="WP_165973522.1">
    <property type="nucleotide sequence ID" value="NZ_SMCS01000002.1"/>
</dbReference>
<gene>
    <name evidence="9" type="ORF">EC912_102287</name>
</gene>
<dbReference type="InterPro" id="IPR029044">
    <property type="entry name" value="Nucleotide-diphossugar_trans"/>
</dbReference>
<keyword evidence="7" id="KW-0501">Molybdenum cofactor biosynthesis</keyword>
<dbReference type="Proteomes" id="UP000295645">
    <property type="component" value="Unassembled WGS sequence"/>
</dbReference>
<evidence type="ECO:0000256" key="5">
    <source>
        <dbReference type="ARBA" id="ARBA00022842"/>
    </source>
</evidence>
<dbReference type="SUPFAM" id="SSF53448">
    <property type="entry name" value="Nucleotide-diphospho-sugar transferases"/>
    <property type="match status" value="1"/>
</dbReference>